<dbReference type="EMBL" id="CM017618">
    <property type="protein sequence ID" value="TYI12606.1"/>
    <property type="molecule type" value="Genomic_DNA"/>
</dbReference>
<accession>A0A5D2P9L3</accession>
<organism evidence="1 2">
    <name type="scientific">Gossypium tomentosum</name>
    <name type="common">Hawaiian cotton</name>
    <name type="synonym">Gossypium sandvicense</name>
    <dbReference type="NCBI Taxonomy" id="34277"/>
    <lineage>
        <taxon>Eukaryota</taxon>
        <taxon>Viridiplantae</taxon>
        <taxon>Streptophyta</taxon>
        <taxon>Embryophyta</taxon>
        <taxon>Tracheophyta</taxon>
        <taxon>Spermatophyta</taxon>
        <taxon>Magnoliopsida</taxon>
        <taxon>eudicotyledons</taxon>
        <taxon>Gunneridae</taxon>
        <taxon>Pentapetalae</taxon>
        <taxon>rosids</taxon>
        <taxon>malvids</taxon>
        <taxon>Malvales</taxon>
        <taxon>Malvaceae</taxon>
        <taxon>Malvoideae</taxon>
        <taxon>Gossypium</taxon>
    </lineage>
</organism>
<gene>
    <name evidence="1" type="ORF">ES332_A09G289500v1</name>
</gene>
<keyword evidence="2" id="KW-1185">Reference proteome</keyword>
<dbReference type="AlphaFoldDB" id="A0A5D2P9L3"/>
<dbReference type="Proteomes" id="UP000322667">
    <property type="component" value="Chromosome A09"/>
</dbReference>
<protein>
    <recommendedName>
        <fullName evidence="3">RNase H type-1 domain-containing protein</fullName>
    </recommendedName>
</protein>
<evidence type="ECO:0000313" key="1">
    <source>
        <dbReference type="EMBL" id="TYI12606.1"/>
    </source>
</evidence>
<sequence>MSLIQFRLTMSFSTSSMADLPSFSTEEFYWLASCFWGIITCKLKTTMLGNIPSPFATEAMVCFQAAVMGLQMDLSRVEIKDDSFTFIRKLQANRVERSILGAYICNIKTICIRFQMCQNKQMKGLNYWLLSD</sequence>
<name>A0A5D2P9L3_GOSTO</name>
<evidence type="ECO:0000313" key="2">
    <source>
        <dbReference type="Proteomes" id="UP000322667"/>
    </source>
</evidence>
<evidence type="ECO:0008006" key="3">
    <source>
        <dbReference type="Google" id="ProtNLM"/>
    </source>
</evidence>
<proteinExistence type="predicted"/>
<reference evidence="1 2" key="1">
    <citation type="submission" date="2019-07" db="EMBL/GenBank/DDBJ databases">
        <title>WGS assembly of Gossypium tomentosum.</title>
        <authorList>
            <person name="Chen Z.J."/>
            <person name="Sreedasyam A."/>
            <person name="Ando A."/>
            <person name="Song Q."/>
            <person name="De L."/>
            <person name="Hulse-Kemp A."/>
            <person name="Ding M."/>
            <person name="Ye W."/>
            <person name="Kirkbride R."/>
            <person name="Jenkins J."/>
            <person name="Plott C."/>
            <person name="Lovell J."/>
            <person name="Lin Y.-M."/>
            <person name="Vaughn R."/>
            <person name="Liu B."/>
            <person name="Li W."/>
            <person name="Simpson S."/>
            <person name="Scheffler B."/>
            <person name="Saski C."/>
            <person name="Grover C."/>
            <person name="Hu G."/>
            <person name="Conover J."/>
            <person name="Carlson J."/>
            <person name="Shu S."/>
            <person name="Boston L."/>
            <person name="Williams M."/>
            <person name="Peterson D."/>
            <person name="Mcgee K."/>
            <person name="Jones D."/>
            <person name="Wendel J."/>
            <person name="Stelly D."/>
            <person name="Grimwood J."/>
            <person name="Schmutz J."/>
        </authorList>
    </citation>
    <scope>NUCLEOTIDE SEQUENCE [LARGE SCALE GENOMIC DNA]</scope>
    <source>
        <strain evidence="1">7179.01</strain>
    </source>
</reference>